<name>A0AC34R0Y7_9BILA</name>
<dbReference type="WBParaSite" id="JU765_v2.g2367.t1">
    <property type="protein sequence ID" value="JU765_v2.g2367.t1"/>
    <property type="gene ID" value="JU765_v2.g2367"/>
</dbReference>
<evidence type="ECO:0000313" key="2">
    <source>
        <dbReference type="WBParaSite" id="JU765_v2.g2367.t1"/>
    </source>
</evidence>
<sequence>MTAMPATNKFLKYSIYAILVMLIVLIGLSIAQLVLDATQGGGPSMDEMCDYFPPGMCGPPAGGNGTNSSTPAPTQVSEAIKKAIENIDVNTVSEGALKARHFYDTCMDTKSIQENKGKVLGKLLHTGIPEDPILAQFGAGDLVVDAVHVAVGSGDVPAAVLPESAVQMWVFVPNLGKAPFQM</sequence>
<evidence type="ECO:0000313" key="1">
    <source>
        <dbReference type="Proteomes" id="UP000887576"/>
    </source>
</evidence>
<protein>
    <submittedName>
        <fullName evidence="2">Uncharacterized protein</fullName>
    </submittedName>
</protein>
<proteinExistence type="predicted"/>
<reference evidence="2" key="1">
    <citation type="submission" date="2022-11" db="UniProtKB">
        <authorList>
            <consortium name="WormBaseParasite"/>
        </authorList>
    </citation>
    <scope>IDENTIFICATION</scope>
</reference>
<organism evidence="1 2">
    <name type="scientific">Panagrolaimus sp. JU765</name>
    <dbReference type="NCBI Taxonomy" id="591449"/>
    <lineage>
        <taxon>Eukaryota</taxon>
        <taxon>Metazoa</taxon>
        <taxon>Ecdysozoa</taxon>
        <taxon>Nematoda</taxon>
        <taxon>Chromadorea</taxon>
        <taxon>Rhabditida</taxon>
        <taxon>Tylenchina</taxon>
        <taxon>Panagrolaimomorpha</taxon>
        <taxon>Panagrolaimoidea</taxon>
        <taxon>Panagrolaimidae</taxon>
        <taxon>Panagrolaimus</taxon>
    </lineage>
</organism>
<accession>A0AC34R0Y7</accession>
<dbReference type="Proteomes" id="UP000887576">
    <property type="component" value="Unplaced"/>
</dbReference>